<dbReference type="OrthoDB" id="3696488at2"/>
<feature type="region of interest" description="Disordered" evidence="1">
    <location>
        <begin position="63"/>
        <end position="89"/>
    </location>
</feature>
<organism evidence="2 3">
    <name type="scientific">Prauserella marina</name>
    <dbReference type="NCBI Taxonomy" id="530584"/>
    <lineage>
        <taxon>Bacteria</taxon>
        <taxon>Bacillati</taxon>
        <taxon>Actinomycetota</taxon>
        <taxon>Actinomycetes</taxon>
        <taxon>Pseudonocardiales</taxon>
        <taxon>Pseudonocardiaceae</taxon>
        <taxon>Prauserella</taxon>
    </lineage>
</organism>
<dbReference type="RefSeq" id="WP_091809172.1">
    <property type="nucleotide sequence ID" value="NZ_CP016353.1"/>
</dbReference>
<keyword evidence="3" id="KW-1185">Reference proteome</keyword>
<dbReference type="KEGG" id="pmad:BAY61_26695"/>
<proteinExistence type="predicted"/>
<protein>
    <submittedName>
        <fullName evidence="2">Uncharacterized protein</fullName>
    </submittedName>
</protein>
<dbReference type="EMBL" id="FMZE01000011">
    <property type="protein sequence ID" value="SDD68573.1"/>
    <property type="molecule type" value="Genomic_DNA"/>
</dbReference>
<evidence type="ECO:0000313" key="2">
    <source>
        <dbReference type="EMBL" id="SDD68573.1"/>
    </source>
</evidence>
<name>A0A222VVS3_9PSEU</name>
<reference evidence="2 3" key="1">
    <citation type="submission" date="2016-10" db="EMBL/GenBank/DDBJ databases">
        <authorList>
            <person name="de Groot N.N."/>
        </authorList>
    </citation>
    <scope>NUCLEOTIDE SEQUENCE [LARGE SCALE GENOMIC DNA]</scope>
    <source>
        <strain evidence="2 3">CGMCC 4.5506</strain>
    </source>
</reference>
<gene>
    <name evidence="2" type="ORF">SAMN05421630_11187</name>
</gene>
<evidence type="ECO:0000256" key="1">
    <source>
        <dbReference type="SAM" id="MobiDB-lite"/>
    </source>
</evidence>
<feature type="compositionally biased region" description="Basic and acidic residues" evidence="1">
    <location>
        <begin position="67"/>
        <end position="77"/>
    </location>
</feature>
<dbReference type="STRING" id="530584.SAMN05421630_11187"/>
<accession>A0A222VVS3</accession>
<dbReference type="Proteomes" id="UP000199494">
    <property type="component" value="Unassembled WGS sequence"/>
</dbReference>
<sequence length="89" mass="9031">MARVGISRGSRSAGVVPLLAGIGSALALAGAAVYTVDLASCSDPGRYIRHDNHVELVGSCVDGSKLPARESGPDGTRDTGAVQHGNYQP</sequence>
<evidence type="ECO:0000313" key="3">
    <source>
        <dbReference type="Proteomes" id="UP000199494"/>
    </source>
</evidence>
<dbReference type="AlphaFoldDB" id="A0A222VVS3"/>